<dbReference type="AlphaFoldDB" id="A0A1E7KPB0"/>
<evidence type="ECO:0000313" key="4">
    <source>
        <dbReference type="EMBL" id="OEV05760.1"/>
    </source>
</evidence>
<dbReference type="GO" id="GO:0050660">
    <property type="term" value="F:flavin adenine dinucleotide binding"/>
    <property type="evidence" value="ECO:0007669"/>
    <property type="project" value="InterPro"/>
</dbReference>
<comment type="caution">
    <text evidence="4">The sequence shown here is derived from an EMBL/GenBank/DDBJ whole genome shotgun (WGS) entry which is preliminary data.</text>
</comment>
<name>A0A1E7KPB0_9ACTN</name>
<evidence type="ECO:0000256" key="1">
    <source>
        <dbReference type="ARBA" id="ARBA00022630"/>
    </source>
</evidence>
<dbReference type="InterPro" id="IPR046373">
    <property type="entry name" value="Acyl-CoA_Oxase/DH_mid-dom_sf"/>
</dbReference>
<dbReference type="InterPro" id="IPR009100">
    <property type="entry name" value="AcylCoA_DH/oxidase_NM_dom_sf"/>
</dbReference>
<dbReference type="Proteomes" id="UP000176101">
    <property type="component" value="Unassembled WGS sequence"/>
</dbReference>
<dbReference type="PANTHER" id="PTHR43884">
    <property type="entry name" value="ACYL-COA DEHYDROGENASE"/>
    <property type="match status" value="1"/>
</dbReference>
<dbReference type="GO" id="GO:0003995">
    <property type="term" value="F:acyl-CoA dehydrogenase activity"/>
    <property type="evidence" value="ECO:0007669"/>
    <property type="project" value="TreeGrafter"/>
</dbReference>
<accession>A0A1E7KPB0</accession>
<keyword evidence="3" id="KW-0560">Oxidoreductase</keyword>
<dbReference type="Gene3D" id="1.10.540.10">
    <property type="entry name" value="Acyl-CoA dehydrogenase/oxidase, N-terminal domain"/>
    <property type="match status" value="1"/>
</dbReference>
<evidence type="ECO:0000313" key="5">
    <source>
        <dbReference type="Proteomes" id="UP000176101"/>
    </source>
</evidence>
<evidence type="ECO:0000256" key="3">
    <source>
        <dbReference type="ARBA" id="ARBA00023002"/>
    </source>
</evidence>
<dbReference type="InterPro" id="IPR037069">
    <property type="entry name" value="AcylCoA_DH/ox_N_sf"/>
</dbReference>
<dbReference type="Gene3D" id="2.40.110.10">
    <property type="entry name" value="Butyryl-CoA Dehydrogenase, subunit A, domain 2"/>
    <property type="match status" value="1"/>
</dbReference>
<proteinExistence type="predicted"/>
<keyword evidence="5" id="KW-1185">Reference proteome</keyword>
<evidence type="ECO:0008006" key="6">
    <source>
        <dbReference type="Google" id="ProtNLM"/>
    </source>
</evidence>
<dbReference type="PANTHER" id="PTHR43884:SF20">
    <property type="entry name" value="ACYL-COA DEHYDROGENASE FADE28"/>
    <property type="match status" value="1"/>
</dbReference>
<gene>
    <name evidence="4" type="ORF">AN216_02095</name>
</gene>
<dbReference type="OrthoDB" id="2986495at2"/>
<organism evidence="4 5">
    <name type="scientific">Streptomyces oceani</name>
    <dbReference type="NCBI Taxonomy" id="1075402"/>
    <lineage>
        <taxon>Bacteria</taxon>
        <taxon>Bacillati</taxon>
        <taxon>Actinomycetota</taxon>
        <taxon>Actinomycetes</taxon>
        <taxon>Kitasatosporales</taxon>
        <taxon>Streptomycetaceae</taxon>
        <taxon>Streptomyces</taxon>
    </lineage>
</organism>
<dbReference type="EMBL" id="LJGU01000093">
    <property type="protein sequence ID" value="OEV05760.1"/>
    <property type="molecule type" value="Genomic_DNA"/>
</dbReference>
<dbReference type="STRING" id="1075402.AN216_02095"/>
<dbReference type="RefSeq" id="WP_070194827.1">
    <property type="nucleotide sequence ID" value="NZ_LJGU01000093.1"/>
</dbReference>
<reference evidence="4 5" key="1">
    <citation type="journal article" date="2016" name="Front. Microbiol.">
        <title>Comparative Genomics Analysis of Streptomyces Species Reveals Their Adaptation to the Marine Environment and Their Diversity at the Genomic Level.</title>
        <authorList>
            <person name="Tian X."/>
            <person name="Zhang Z."/>
            <person name="Yang T."/>
            <person name="Chen M."/>
            <person name="Li J."/>
            <person name="Chen F."/>
            <person name="Yang J."/>
            <person name="Li W."/>
            <person name="Zhang B."/>
            <person name="Zhang Z."/>
            <person name="Wu J."/>
            <person name="Zhang C."/>
            <person name="Long L."/>
            <person name="Xiao J."/>
        </authorList>
    </citation>
    <scope>NUCLEOTIDE SEQUENCE [LARGE SCALE GENOMIC DNA]</scope>
    <source>
        <strain evidence="4 5">SCSIO 02100</strain>
    </source>
</reference>
<protein>
    <recommendedName>
        <fullName evidence="6">Oxidoreductase</fullName>
    </recommendedName>
</protein>
<sequence>MKFLERERQTLQRYIPHLDKALAELPLHVLESQESPAIGLFRDSPGPGLLIPTEFGGSAANAVDAVRVQRAIGARSPSLAVATTMHHFSMASIVSLGEESTGFEWLLLEAVARDHRLVSSAFAEGRPGQPILSPGMRATPVQDGYLVSGRKKPCSLSRSMDLITAGIAIEGPDDTPVMAVALIPTESPGVHVKPFWNSWALAGAESEEVVIDEVFVHSDLVIETTVGFGHQLDKLTLYSFLWFELLITASYVGAVSALAERVFAHQRVPKAEQVRLLCEVEGAALQLEGMARAQEATEHDTEAFAHCLIGRFAIQDALARAASSCVELLGGVEFVSSPDVACLLASAHALALHPPNRTGTIDSFADYIKGDQINVT</sequence>
<keyword evidence="1" id="KW-0285">Flavoprotein</keyword>
<dbReference type="PATRIC" id="fig|1075402.3.peg.3806"/>
<keyword evidence="2" id="KW-0274">FAD</keyword>
<evidence type="ECO:0000256" key="2">
    <source>
        <dbReference type="ARBA" id="ARBA00022827"/>
    </source>
</evidence>
<dbReference type="SUPFAM" id="SSF56645">
    <property type="entry name" value="Acyl-CoA dehydrogenase NM domain-like"/>
    <property type="match status" value="1"/>
</dbReference>